<dbReference type="InterPro" id="IPR013216">
    <property type="entry name" value="Methyltransf_11"/>
</dbReference>
<evidence type="ECO:0000313" key="2">
    <source>
        <dbReference type="Proteomes" id="UP000275368"/>
    </source>
</evidence>
<dbReference type="Pfam" id="PF08241">
    <property type="entry name" value="Methyltransf_11"/>
    <property type="match status" value="1"/>
</dbReference>
<dbReference type="SUPFAM" id="SSF53335">
    <property type="entry name" value="S-adenosyl-L-methionine-dependent methyltransferases"/>
    <property type="match status" value="1"/>
</dbReference>
<dbReference type="RefSeq" id="WP_164522766.1">
    <property type="nucleotide sequence ID" value="NZ_AP019308.1"/>
</dbReference>
<dbReference type="PANTHER" id="PTHR43861">
    <property type="entry name" value="TRANS-ACONITATE 2-METHYLTRANSFERASE-RELATED"/>
    <property type="match status" value="1"/>
</dbReference>
<sequence length="296" mass="33513">MREQSENGEAEKEKEESEAVPLLVQVVKSLADQQLIHEQQKHQQQIHEQNDVLFTGERLVVNQVVKTHHQDVYEEHIRRYEMAAGLVRGLDVLDAACGTGYGTAMLKAAGASSLVGIDIDLSSVERAKVDYRGEAVTFIQGDVLQLPFDKGTFDAVISFETIEHVDNGRAWIEESARVLKDDGLFVVSTPNRALTNSPLYYEEKPFNPHHKFEYRTEELVGELLQSYDLVALYGQTVFDDSRLAAMRWLREVTGKPADRIPENRVVPRGYELVPLSELKSGEPMYVVAVCRKKRDR</sequence>
<dbReference type="AlphaFoldDB" id="A0A3G9IRL5"/>
<accession>A0A3G9IRL5</accession>
<name>A0A3G9IRL5_9BACL</name>
<proteinExistence type="predicted"/>
<dbReference type="Gene3D" id="3.40.50.150">
    <property type="entry name" value="Vaccinia Virus protein VP39"/>
    <property type="match status" value="1"/>
</dbReference>
<evidence type="ECO:0000313" key="1">
    <source>
        <dbReference type="EMBL" id="BBH20942.1"/>
    </source>
</evidence>
<reference evidence="1 2" key="1">
    <citation type="submission" date="2018-11" db="EMBL/GenBank/DDBJ databases">
        <title>Complete genome sequence of Paenibacillus baekrokdamisoli strain KCTC 33723.</title>
        <authorList>
            <person name="Kang S.W."/>
            <person name="Lee K.C."/>
            <person name="Kim K.K."/>
            <person name="Kim J.S."/>
            <person name="Kim D.S."/>
            <person name="Ko S.H."/>
            <person name="Yang S.H."/>
            <person name="Lee J.S."/>
        </authorList>
    </citation>
    <scope>NUCLEOTIDE SEQUENCE [LARGE SCALE GENOMIC DNA]</scope>
    <source>
        <strain evidence="1 2">KCTC 33723</strain>
    </source>
</reference>
<gene>
    <name evidence="1" type="ORF">Back11_22870</name>
</gene>
<dbReference type="Proteomes" id="UP000275368">
    <property type="component" value="Chromosome"/>
</dbReference>
<keyword evidence="2" id="KW-1185">Reference proteome</keyword>
<dbReference type="KEGG" id="pbk:Back11_22870"/>
<dbReference type="InterPro" id="IPR029063">
    <property type="entry name" value="SAM-dependent_MTases_sf"/>
</dbReference>
<dbReference type="GO" id="GO:0008757">
    <property type="term" value="F:S-adenosylmethionine-dependent methyltransferase activity"/>
    <property type="evidence" value="ECO:0007669"/>
    <property type="project" value="InterPro"/>
</dbReference>
<dbReference type="CDD" id="cd02440">
    <property type="entry name" value="AdoMet_MTases"/>
    <property type="match status" value="1"/>
</dbReference>
<dbReference type="EMBL" id="AP019308">
    <property type="protein sequence ID" value="BBH20942.1"/>
    <property type="molecule type" value="Genomic_DNA"/>
</dbReference>
<organism evidence="1 2">
    <name type="scientific">Paenibacillus baekrokdamisoli</name>
    <dbReference type="NCBI Taxonomy" id="1712516"/>
    <lineage>
        <taxon>Bacteria</taxon>
        <taxon>Bacillati</taxon>
        <taxon>Bacillota</taxon>
        <taxon>Bacilli</taxon>
        <taxon>Bacillales</taxon>
        <taxon>Paenibacillaceae</taxon>
        <taxon>Paenibacillus</taxon>
    </lineage>
</organism>
<protein>
    <submittedName>
        <fullName evidence="1">Uncharacterized protein</fullName>
    </submittedName>
</protein>